<dbReference type="Proteomes" id="UP000190696">
    <property type="component" value="Unassembled WGS sequence"/>
</dbReference>
<sequence>MHPFVKALQEHFTAHQNPEKAEPMARYMKNHFPFLGIQTPERRQLLKDVIQIHTLPDKKDFQIIVRELWDLPEREFQAAALDIMQKYKKHINETHIPFLEELIVTKSWWDSVDSIVPTFLGAIFLKHPELISAYIPKWIASENIWLQRAAILFQLKYKQKMDEELLFWIIGQLHSSKEFFIQKAIGWVLREYAKTKPDVVWEYVQNNELASLSKREAIKHIKQNYGINNEKIGETLS</sequence>
<proteinExistence type="predicted"/>
<protein>
    <submittedName>
        <fullName evidence="1">DNA alkylation repair protein</fullName>
    </submittedName>
</protein>
<dbReference type="RefSeq" id="WP_002034554.1">
    <property type="nucleotide sequence ID" value="NZ_CP009746.1"/>
</dbReference>
<dbReference type="KEGG" id="bww:bwei_4854"/>
<name>A0A0A0WU59_BACMY</name>
<dbReference type="Gene3D" id="1.25.10.90">
    <property type="match status" value="1"/>
</dbReference>
<comment type="caution">
    <text evidence="1">The sequence shown here is derived from an EMBL/GenBank/DDBJ whole genome shotgun (WGS) entry which is preliminary data.</text>
</comment>
<dbReference type="PANTHER" id="PTHR34070">
    <property type="entry name" value="ARMADILLO-TYPE FOLD"/>
    <property type="match status" value="1"/>
</dbReference>
<dbReference type="InterPro" id="IPR014825">
    <property type="entry name" value="DNA_alkylation"/>
</dbReference>
<accession>A0A0A0WU59</accession>
<dbReference type="InterPro" id="IPR016024">
    <property type="entry name" value="ARM-type_fold"/>
</dbReference>
<evidence type="ECO:0000313" key="1">
    <source>
        <dbReference type="EMBL" id="OOR03586.1"/>
    </source>
</evidence>
<organism evidence="1 2">
    <name type="scientific">Bacillus mycoides</name>
    <dbReference type="NCBI Taxonomy" id="1405"/>
    <lineage>
        <taxon>Bacteria</taxon>
        <taxon>Bacillati</taxon>
        <taxon>Bacillota</taxon>
        <taxon>Bacilli</taxon>
        <taxon>Bacillales</taxon>
        <taxon>Bacillaceae</taxon>
        <taxon>Bacillus</taxon>
        <taxon>Bacillus cereus group</taxon>
    </lineage>
</organism>
<reference evidence="1 2" key="1">
    <citation type="submission" date="2017-01" db="EMBL/GenBank/DDBJ databases">
        <title>Bacillus cereus isolates.</title>
        <authorList>
            <person name="Beno S.M."/>
        </authorList>
    </citation>
    <scope>NUCLEOTIDE SEQUENCE [LARGE SCALE GENOMIC DNA]</scope>
    <source>
        <strain evidence="1 2">FSL W7-1108</strain>
    </source>
</reference>
<dbReference type="AlphaFoldDB" id="A0A0A0WU59"/>
<dbReference type="CDD" id="cd07064">
    <property type="entry name" value="AlkD_like_1"/>
    <property type="match status" value="1"/>
</dbReference>
<dbReference type="PANTHER" id="PTHR34070:SF1">
    <property type="entry name" value="DNA ALKYLATION REPAIR PROTEIN"/>
    <property type="match status" value="1"/>
</dbReference>
<dbReference type="Pfam" id="PF08713">
    <property type="entry name" value="DNA_alkylation"/>
    <property type="match status" value="1"/>
</dbReference>
<dbReference type="SUPFAM" id="SSF48371">
    <property type="entry name" value="ARM repeat"/>
    <property type="match status" value="1"/>
</dbReference>
<gene>
    <name evidence="1" type="ORF">BW900_26305</name>
</gene>
<dbReference type="EMBL" id="MUAI01000039">
    <property type="protein sequence ID" value="OOR03586.1"/>
    <property type="molecule type" value="Genomic_DNA"/>
</dbReference>
<evidence type="ECO:0000313" key="2">
    <source>
        <dbReference type="Proteomes" id="UP000190696"/>
    </source>
</evidence>